<dbReference type="SUPFAM" id="SSF53649">
    <property type="entry name" value="Alkaline phosphatase-like"/>
    <property type="match status" value="1"/>
</dbReference>
<organism evidence="3 4">
    <name type="scientific">Actinomortierella ambigua</name>
    <dbReference type="NCBI Taxonomy" id="1343610"/>
    <lineage>
        <taxon>Eukaryota</taxon>
        <taxon>Fungi</taxon>
        <taxon>Fungi incertae sedis</taxon>
        <taxon>Mucoromycota</taxon>
        <taxon>Mortierellomycotina</taxon>
        <taxon>Mortierellomycetes</taxon>
        <taxon>Mortierellales</taxon>
        <taxon>Mortierellaceae</taxon>
        <taxon>Actinomortierella</taxon>
    </lineage>
</organism>
<dbReference type="PANTHER" id="PTHR10151">
    <property type="entry name" value="ECTONUCLEOTIDE PYROPHOSPHATASE/PHOSPHODIESTERASE"/>
    <property type="match status" value="1"/>
</dbReference>
<keyword evidence="2" id="KW-0472">Membrane</keyword>
<dbReference type="GO" id="GO:0016787">
    <property type="term" value="F:hydrolase activity"/>
    <property type="evidence" value="ECO:0007669"/>
    <property type="project" value="UniProtKB-ARBA"/>
</dbReference>
<keyword evidence="2" id="KW-0812">Transmembrane</keyword>
<keyword evidence="2" id="KW-1133">Transmembrane helix</keyword>
<feature type="compositionally biased region" description="Polar residues" evidence="1">
    <location>
        <begin position="73"/>
        <end position="82"/>
    </location>
</feature>
<name>A0A9P6UB77_9FUNG</name>
<dbReference type="AlphaFoldDB" id="A0A9P6UB77"/>
<dbReference type="InterPro" id="IPR002591">
    <property type="entry name" value="Phosphodiest/P_Trfase"/>
</dbReference>
<dbReference type="PANTHER" id="PTHR10151:SF120">
    <property type="entry name" value="BIS(5'-ADENOSYL)-TRIPHOSPHATASE"/>
    <property type="match status" value="1"/>
</dbReference>
<accession>A0A9P6UB77</accession>
<feature type="transmembrane region" description="Helical" evidence="2">
    <location>
        <begin position="345"/>
        <end position="369"/>
    </location>
</feature>
<evidence type="ECO:0000256" key="1">
    <source>
        <dbReference type="SAM" id="MobiDB-lite"/>
    </source>
</evidence>
<dbReference type="OrthoDB" id="4062651at2759"/>
<proteinExistence type="predicted"/>
<dbReference type="Proteomes" id="UP000807716">
    <property type="component" value="Unassembled WGS sequence"/>
</dbReference>
<feature type="region of interest" description="Disordered" evidence="1">
    <location>
        <begin position="50"/>
        <end position="82"/>
    </location>
</feature>
<dbReference type="Gene3D" id="3.40.720.10">
    <property type="entry name" value="Alkaline Phosphatase, subunit A"/>
    <property type="match status" value="1"/>
</dbReference>
<evidence type="ECO:0000313" key="4">
    <source>
        <dbReference type="Proteomes" id="UP000807716"/>
    </source>
</evidence>
<keyword evidence="4" id="KW-1185">Reference proteome</keyword>
<reference evidence="3" key="1">
    <citation type="journal article" date="2020" name="Fungal Divers.">
        <title>Resolving the Mortierellaceae phylogeny through synthesis of multi-gene phylogenetics and phylogenomics.</title>
        <authorList>
            <person name="Vandepol N."/>
            <person name="Liber J."/>
            <person name="Desiro A."/>
            <person name="Na H."/>
            <person name="Kennedy M."/>
            <person name="Barry K."/>
            <person name="Grigoriev I.V."/>
            <person name="Miller A.N."/>
            <person name="O'Donnell K."/>
            <person name="Stajich J.E."/>
            <person name="Bonito G."/>
        </authorList>
    </citation>
    <scope>NUCLEOTIDE SEQUENCE</scope>
    <source>
        <strain evidence="3">BC1065</strain>
    </source>
</reference>
<gene>
    <name evidence="3" type="ORF">DFQ27_005466</name>
</gene>
<dbReference type="Pfam" id="PF01663">
    <property type="entry name" value="Phosphodiest"/>
    <property type="match status" value="1"/>
</dbReference>
<dbReference type="EMBL" id="JAAAJB010000039">
    <property type="protein sequence ID" value="KAG0268871.1"/>
    <property type="molecule type" value="Genomic_DNA"/>
</dbReference>
<evidence type="ECO:0000256" key="2">
    <source>
        <dbReference type="SAM" id="Phobius"/>
    </source>
</evidence>
<evidence type="ECO:0000313" key="3">
    <source>
        <dbReference type="EMBL" id="KAG0268871.1"/>
    </source>
</evidence>
<comment type="caution">
    <text evidence="3">The sequence shown here is derived from an EMBL/GenBank/DDBJ whole genome shotgun (WGS) entry which is preliminary data.</text>
</comment>
<sequence>MAALSAGPVEFTGITSNDWGREVDNPLTSVGGPCDYFPTIFQVVASLDTARQQQQQSETTNDQIPPPLFPRQENASHGSGATVATTTTTTTIPNMGAWFGWGKFQDILRPKAYFQELFGANFGQDQKVVDKAIAYWRQHRPRLSFVYLGQVDSAGHEYGYGEIFTQELIEADRRIGQLLQALEETGMLSNTTVAIVSDHGRLKTGFGHGGSTNLESNTHMFLWGPSTIRRGYNISSAVSILDTSPTILASLGLGPGPSQWRGTPLLEAFLPESEAWHAAAAAAANNEAKKKEQSDGSYSSMWLYIEERPDADDPCRIRLEQGTLIPEQSMEKRVLQFLLVHFDTIYIRGLLSGILLSLIVLVCLATLFCGRGCVLKFLRSQRGWKPLVDSSDTTTPSHSETNP</sequence>
<dbReference type="InterPro" id="IPR017850">
    <property type="entry name" value="Alkaline_phosphatase_core_sf"/>
</dbReference>
<protein>
    <submittedName>
        <fullName evidence="3">Uncharacterized protein</fullName>
    </submittedName>
</protein>